<protein>
    <submittedName>
        <fullName evidence="2">XRE family transcriptional regulator</fullName>
    </submittedName>
</protein>
<comment type="caution">
    <text evidence="2">The sequence shown here is derived from an EMBL/GenBank/DDBJ whole genome shotgun (WGS) entry which is preliminary data.</text>
</comment>
<reference evidence="2 3" key="1">
    <citation type="submission" date="2018-08" db="EMBL/GenBank/DDBJ databases">
        <title>Diversity &amp; Physiological Properties of Lignin-Decomposing Actinobacteria from Soil.</title>
        <authorList>
            <person name="Roh S.G."/>
            <person name="Kim S.B."/>
        </authorList>
    </citation>
    <scope>NUCLEOTIDE SEQUENCE [LARGE SCALE GENOMIC DNA]</scope>
    <source>
        <strain evidence="2 3">MMS17-GH009</strain>
    </source>
</reference>
<dbReference type="PROSITE" id="PS50943">
    <property type="entry name" value="HTH_CROC1"/>
    <property type="match status" value="1"/>
</dbReference>
<accession>A0A372ZU65</accession>
<dbReference type="Proteomes" id="UP000263377">
    <property type="component" value="Unassembled WGS sequence"/>
</dbReference>
<name>A0A372ZU65_9ACTN</name>
<evidence type="ECO:0000259" key="1">
    <source>
        <dbReference type="PROSITE" id="PS50943"/>
    </source>
</evidence>
<proteinExistence type="predicted"/>
<dbReference type="InterPro" id="IPR001387">
    <property type="entry name" value="Cro/C1-type_HTH"/>
</dbReference>
<dbReference type="AlphaFoldDB" id="A0A372ZU65"/>
<sequence>MTQAQISRIETGPPVTDLISLIHYARVLGVPVERLWFSVPGVVPPQPVEQPSTSEFGSAANEVTISQNAWRNVRRYLNTHRSELSRAASALYPVEFHVPGTALLMPPEWSPLAPLEIEHVRLRWMDGAATKVPLVDGSEPEARQILPMYSPSRVFERYTQAIRYINSPSLFENRPSYRLTGVEWDRDGGGELSFGLATYFDKLDVSEALGHEFAAATAKGLANWARLPFRRLVSDPFDMDLRAVVPAITTLLIRVRDSGEATFLLHWRDPGKVATAGGLYDTIPAGEFQPSTIAGDPAGSDFDLWHNIVRELNEELLGAPEYDGSGSRPLDYDRWPLYRALERARRARRIRLYCFGVGCDALTLAATIPTALVIEDDVFEELFGEVVKTNAEGVTVIEWNGQDTSAGIPFTEQNVLQFIRDEPMAPPGAACLALAWKYRDLLLGS</sequence>
<gene>
    <name evidence="2" type="ORF">DR950_15680</name>
</gene>
<dbReference type="EMBL" id="QVIG01000001">
    <property type="protein sequence ID" value="RGD59024.1"/>
    <property type="molecule type" value="Genomic_DNA"/>
</dbReference>
<feature type="domain" description="HTH cro/C1-type" evidence="1">
    <location>
        <begin position="1"/>
        <end position="35"/>
    </location>
</feature>
<keyword evidence="3" id="KW-1185">Reference proteome</keyword>
<organism evidence="2 3">
    <name type="scientific">Kitasatospora xanthocidica</name>
    <dbReference type="NCBI Taxonomy" id="83382"/>
    <lineage>
        <taxon>Bacteria</taxon>
        <taxon>Bacillati</taxon>
        <taxon>Actinomycetota</taxon>
        <taxon>Actinomycetes</taxon>
        <taxon>Kitasatosporales</taxon>
        <taxon>Streptomycetaceae</taxon>
        <taxon>Kitasatospora</taxon>
    </lineage>
</organism>
<dbReference type="RefSeq" id="WP_117487386.1">
    <property type="nucleotide sequence ID" value="NZ_QVIG01000001.1"/>
</dbReference>
<evidence type="ECO:0000313" key="2">
    <source>
        <dbReference type="EMBL" id="RGD59024.1"/>
    </source>
</evidence>
<evidence type="ECO:0000313" key="3">
    <source>
        <dbReference type="Proteomes" id="UP000263377"/>
    </source>
</evidence>